<dbReference type="OrthoDB" id="9777308at2"/>
<evidence type="ECO:0000256" key="1">
    <source>
        <dbReference type="ARBA" id="ARBA00004196"/>
    </source>
</evidence>
<evidence type="ECO:0000256" key="3">
    <source>
        <dbReference type="ARBA" id="ARBA00023054"/>
    </source>
</evidence>
<evidence type="ECO:0000313" key="8">
    <source>
        <dbReference type="EMBL" id="KXG75661.1"/>
    </source>
</evidence>
<dbReference type="SUPFAM" id="SSF111369">
    <property type="entry name" value="HlyD-like secretion proteins"/>
    <property type="match status" value="2"/>
</dbReference>
<dbReference type="PANTHER" id="PTHR32347:SF14">
    <property type="entry name" value="EFFLUX SYSTEM COMPONENT YKNX-RELATED"/>
    <property type="match status" value="1"/>
</dbReference>
<proteinExistence type="inferred from homology"/>
<dbReference type="AlphaFoldDB" id="A0A140L536"/>
<dbReference type="EMBL" id="LOEE01000032">
    <property type="protein sequence ID" value="KXG75661.1"/>
    <property type="molecule type" value="Genomic_DNA"/>
</dbReference>
<dbReference type="Pfam" id="PF25989">
    <property type="entry name" value="YknX_C"/>
    <property type="match status" value="1"/>
</dbReference>
<dbReference type="GO" id="GO:0030313">
    <property type="term" value="C:cell envelope"/>
    <property type="evidence" value="ECO:0007669"/>
    <property type="project" value="UniProtKB-SubCell"/>
</dbReference>
<feature type="coiled-coil region" evidence="4">
    <location>
        <begin position="105"/>
        <end position="154"/>
    </location>
</feature>
<dbReference type="NCBIfam" id="TIGR01730">
    <property type="entry name" value="RND_mfp"/>
    <property type="match status" value="1"/>
</dbReference>
<evidence type="ECO:0000313" key="9">
    <source>
        <dbReference type="Proteomes" id="UP000070456"/>
    </source>
</evidence>
<evidence type="ECO:0000259" key="5">
    <source>
        <dbReference type="Pfam" id="PF25984"/>
    </source>
</evidence>
<dbReference type="InterPro" id="IPR058639">
    <property type="entry name" value="BSH_YknX-like"/>
</dbReference>
<protein>
    <submittedName>
        <fullName evidence="8">Putative efflux system component YknX</fullName>
    </submittedName>
</protein>
<evidence type="ECO:0000259" key="6">
    <source>
        <dbReference type="Pfam" id="PF25989"/>
    </source>
</evidence>
<dbReference type="Pfam" id="PF25990">
    <property type="entry name" value="Beta-barrel_YknX"/>
    <property type="match status" value="1"/>
</dbReference>
<dbReference type="Gene3D" id="2.40.50.100">
    <property type="match status" value="1"/>
</dbReference>
<accession>A0A140L536</accession>
<gene>
    <name evidence="8" type="primary">yknX_2</name>
    <name evidence="8" type="ORF">AN619_16570</name>
</gene>
<comment type="similarity">
    <text evidence="2">Belongs to the membrane fusion protein (MFP) (TC 8.A.1) family.</text>
</comment>
<reference evidence="8 9" key="1">
    <citation type="submission" date="2015-12" db="EMBL/GenBank/DDBJ databases">
        <title>Draft genome sequence of the thermoanaerobe Thermotalea metallivorans, an isolate from the runoff channel of the Great Artesian Basin, Australia.</title>
        <authorList>
            <person name="Patel B.K."/>
        </authorList>
    </citation>
    <scope>NUCLEOTIDE SEQUENCE [LARGE SCALE GENOMIC DNA]</scope>
    <source>
        <strain evidence="8 9">B2-1</strain>
    </source>
</reference>
<feature type="domain" description="YknX-like C-terminal permuted SH3-like" evidence="6">
    <location>
        <begin position="342"/>
        <end position="411"/>
    </location>
</feature>
<dbReference type="PANTHER" id="PTHR32347">
    <property type="entry name" value="EFFLUX SYSTEM COMPONENT YKNX-RELATED"/>
    <property type="match status" value="1"/>
</dbReference>
<dbReference type="Gene3D" id="2.40.30.170">
    <property type="match status" value="1"/>
</dbReference>
<comment type="caution">
    <text evidence="8">The sequence shown here is derived from an EMBL/GenBank/DDBJ whole genome shotgun (WGS) entry which is preliminary data.</text>
</comment>
<dbReference type="InterPro" id="IPR058636">
    <property type="entry name" value="Beta-barrel_YknX"/>
</dbReference>
<evidence type="ECO:0000259" key="7">
    <source>
        <dbReference type="Pfam" id="PF25990"/>
    </source>
</evidence>
<feature type="domain" description="YknX-like beta-barrel" evidence="7">
    <location>
        <begin position="256"/>
        <end position="334"/>
    </location>
</feature>
<dbReference type="GO" id="GO:0016020">
    <property type="term" value="C:membrane"/>
    <property type="evidence" value="ECO:0007669"/>
    <property type="project" value="InterPro"/>
</dbReference>
<feature type="domain" description="YknX-like barrel-sandwich hybrid" evidence="5">
    <location>
        <begin position="73"/>
        <end position="250"/>
    </location>
</feature>
<name>A0A140L536_9FIRM</name>
<dbReference type="GO" id="GO:0022857">
    <property type="term" value="F:transmembrane transporter activity"/>
    <property type="evidence" value="ECO:0007669"/>
    <property type="project" value="InterPro"/>
</dbReference>
<evidence type="ECO:0000256" key="4">
    <source>
        <dbReference type="SAM" id="Coils"/>
    </source>
</evidence>
<dbReference type="STRING" id="520762.AN619_16570"/>
<keyword evidence="3 4" id="KW-0175">Coiled coil</keyword>
<dbReference type="PRINTS" id="PR01490">
    <property type="entry name" value="RTXTOXIND"/>
</dbReference>
<dbReference type="Pfam" id="PF25984">
    <property type="entry name" value="BSH_YknX"/>
    <property type="match status" value="1"/>
</dbReference>
<comment type="subcellular location">
    <subcellularLocation>
        <location evidence="1">Cell envelope</location>
    </subcellularLocation>
</comment>
<dbReference type="InterPro" id="IPR058637">
    <property type="entry name" value="YknX-like_C"/>
</dbReference>
<dbReference type="Proteomes" id="UP000070456">
    <property type="component" value="Unassembled WGS sequence"/>
</dbReference>
<organism evidence="8 9">
    <name type="scientific">Thermotalea metallivorans</name>
    <dbReference type="NCBI Taxonomy" id="520762"/>
    <lineage>
        <taxon>Bacteria</taxon>
        <taxon>Bacillati</taxon>
        <taxon>Bacillota</taxon>
        <taxon>Clostridia</taxon>
        <taxon>Peptostreptococcales</taxon>
        <taxon>Thermotaleaceae</taxon>
        <taxon>Thermotalea</taxon>
    </lineage>
</organism>
<keyword evidence="9" id="KW-1185">Reference proteome</keyword>
<sequence length="421" mass="46705">MEKTKKKMWVMISAALVIVLFVGAAAVKASQKKQEKGIVVKTAPIEKQDMESHILTSGEVLSMEKRDVLPDISGKIEKLLVKEGDRVEPGQALVKLATGDLDYQIREAEMKLAMDRDTLQQLKNEGDIELEIALSNAEIQYRDAQRAYENKKKLYEAGAVSKSELDAAKSLMDQNYNHYVLAQKNFDHGRKNSKISTQEKQVSLSELSVERLRKELAKYTVQSPIGGTVVSVNALEGGMASVNMPLMTIVNTDLLEIVTNISEYDIHKVKLGQGVKITGDAFEGKIYRGRVKYIDAMAVSNNTGQGKETVVRVKIEVIDKNTDMKPGFTANVDILTESKKGVLVVPYEAIFTKKNGEKVIFTVEKGKAKEHVIQTGIESDLAVEVIGKGFKENDRVIMNPTEKLKDGEAVKENKVMDNDKN</sequence>
<dbReference type="InterPro" id="IPR006143">
    <property type="entry name" value="RND_pump_MFP"/>
</dbReference>
<dbReference type="InterPro" id="IPR050465">
    <property type="entry name" value="UPF0194_transport"/>
</dbReference>
<dbReference type="Gene3D" id="2.40.420.20">
    <property type="match status" value="1"/>
</dbReference>
<dbReference type="RefSeq" id="WP_068556245.1">
    <property type="nucleotide sequence ID" value="NZ_LOEE01000032.1"/>
</dbReference>
<evidence type="ECO:0000256" key="2">
    <source>
        <dbReference type="ARBA" id="ARBA00009477"/>
    </source>
</evidence>